<dbReference type="GO" id="GO:0006508">
    <property type="term" value="P:proteolysis"/>
    <property type="evidence" value="ECO:0007669"/>
    <property type="project" value="UniProtKB-KW"/>
</dbReference>
<dbReference type="InterPro" id="IPR006026">
    <property type="entry name" value="Peptidase_Metallo"/>
</dbReference>
<dbReference type="GO" id="GO:0008270">
    <property type="term" value="F:zinc ion binding"/>
    <property type="evidence" value="ECO:0007669"/>
    <property type="project" value="UniProtKB-UniRule"/>
</dbReference>
<evidence type="ECO:0000313" key="7">
    <source>
        <dbReference type="Proteomes" id="UP000605970"/>
    </source>
</evidence>
<dbReference type="EC" id="3.4.24.-" evidence="3"/>
<feature type="transmembrane region" description="Helical" evidence="4">
    <location>
        <begin position="21"/>
        <end position="38"/>
    </location>
</feature>
<dbReference type="PANTHER" id="PTHR10127:SF890">
    <property type="entry name" value="ZINC METALLOPROTEINASE NAS-13"/>
    <property type="match status" value="1"/>
</dbReference>
<keyword evidence="1" id="KW-1015">Disulfide bond</keyword>
<proteinExistence type="predicted"/>
<evidence type="ECO:0000256" key="1">
    <source>
        <dbReference type="ARBA" id="ARBA00023157"/>
    </source>
</evidence>
<keyword evidence="2 3" id="KW-0378">Hydrolase</keyword>
<dbReference type="CDD" id="cd04280">
    <property type="entry name" value="ZnMc_astacin_like"/>
    <property type="match status" value="1"/>
</dbReference>
<feature type="active site" evidence="2">
    <location>
        <position position="223"/>
    </location>
</feature>
<keyword evidence="7" id="KW-1185">Reference proteome</keyword>
<keyword evidence="4" id="KW-0472">Membrane</keyword>
<dbReference type="InterPro" id="IPR001506">
    <property type="entry name" value="Peptidase_M12A"/>
</dbReference>
<comment type="caution">
    <text evidence="2">Lacks conserved residue(s) required for the propagation of feature annotation.</text>
</comment>
<evidence type="ECO:0000313" key="6">
    <source>
        <dbReference type="EMBL" id="KAF7636620.1"/>
    </source>
</evidence>
<feature type="binding site" evidence="2">
    <location>
        <position position="226"/>
    </location>
    <ligand>
        <name>Zn(2+)</name>
        <dbReference type="ChEBI" id="CHEBI:29105"/>
        <note>catalytic</note>
    </ligand>
</feature>
<name>A0A8S9ZUF5_9BILA</name>
<keyword evidence="2 3" id="KW-0862">Zinc</keyword>
<dbReference type="GO" id="GO:0004222">
    <property type="term" value="F:metalloendopeptidase activity"/>
    <property type="evidence" value="ECO:0007669"/>
    <property type="project" value="UniProtKB-UniRule"/>
</dbReference>
<dbReference type="AlphaFoldDB" id="A0A8S9ZUF5"/>
<feature type="domain" description="Peptidase M12A" evidence="5">
    <location>
        <begin position="131"/>
        <end position="270"/>
    </location>
</feature>
<keyword evidence="2 3" id="KW-0482">Metalloprotease</keyword>
<accession>A0A8S9ZUF5</accession>
<evidence type="ECO:0000259" key="5">
    <source>
        <dbReference type="PROSITE" id="PS51864"/>
    </source>
</evidence>
<dbReference type="SMART" id="SM00235">
    <property type="entry name" value="ZnMc"/>
    <property type="match status" value="1"/>
</dbReference>
<dbReference type="EMBL" id="JABEBT010000028">
    <property type="protein sequence ID" value="KAF7636620.1"/>
    <property type="molecule type" value="Genomic_DNA"/>
</dbReference>
<dbReference type="SUPFAM" id="SSF55486">
    <property type="entry name" value="Metalloproteases ('zincins'), catalytic domain"/>
    <property type="match status" value="1"/>
</dbReference>
<dbReference type="PROSITE" id="PS51864">
    <property type="entry name" value="ASTACIN"/>
    <property type="match status" value="1"/>
</dbReference>
<keyword evidence="4" id="KW-0812">Transmembrane</keyword>
<organism evidence="6 7">
    <name type="scientific">Meloidogyne graminicola</name>
    <dbReference type="NCBI Taxonomy" id="189291"/>
    <lineage>
        <taxon>Eukaryota</taxon>
        <taxon>Metazoa</taxon>
        <taxon>Ecdysozoa</taxon>
        <taxon>Nematoda</taxon>
        <taxon>Chromadorea</taxon>
        <taxon>Rhabditida</taxon>
        <taxon>Tylenchina</taxon>
        <taxon>Tylenchomorpha</taxon>
        <taxon>Tylenchoidea</taxon>
        <taxon>Meloidogynidae</taxon>
        <taxon>Meloidogyninae</taxon>
        <taxon>Meloidogyne</taxon>
    </lineage>
</organism>
<comment type="caution">
    <text evidence="6">The sequence shown here is derived from an EMBL/GenBank/DDBJ whole genome shotgun (WGS) entry which is preliminary data.</text>
</comment>
<dbReference type="InterPro" id="IPR034035">
    <property type="entry name" value="Astacin-like_dom"/>
</dbReference>
<keyword evidence="4" id="KW-1133">Transmembrane helix</keyword>
<dbReference type="OrthoDB" id="291007at2759"/>
<dbReference type="InterPro" id="IPR024079">
    <property type="entry name" value="MetalloPept_cat_dom_sf"/>
</dbReference>
<evidence type="ECO:0000256" key="2">
    <source>
        <dbReference type="PROSITE-ProRule" id="PRU01211"/>
    </source>
</evidence>
<evidence type="ECO:0000256" key="3">
    <source>
        <dbReference type="RuleBase" id="RU361183"/>
    </source>
</evidence>
<keyword evidence="2 3" id="KW-0645">Protease</keyword>
<gene>
    <name evidence="6" type="ORF">Mgra_00004017</name>
</gene>
<dbReference type="Proteomes" id="UP000605970">
    <property type="component" value="Unassembled WGS sequence"/>
</dbReference>
<dbReference type="PRINTS" id="PR00480">
    <property type="entry name" value="ASTACIN"/>
</dbReference>
<keyword evidence="2 3" id="KW-0479">Metal-binding</keyword>
<comment type="cofactor">
    <cofactor evidence="2 3">
        <name>Zn(2+)</name>
        <dbReference type="ChEBI" id="CHEBI:29105"/>
    </cofactor>
    <text evidence="2 3">Binds 1 zinc ion per subunit.</text>
</comment>
<feature type="binding site" evidence="2">
    <location>
        <position position="232"/>
    </location>
    <ligand>
        <name>Zn(2+)</name>
        <dbReference type="ChEBI" id="CHEBI:29105"/>
        <note>catalytic</note>
    </ligand>
</feature>
<feature type="binding site" evidence="2">
    <location>
        <position position="222"/>
    </location>
    <ligand>
        <name>Zn(2+)</name>
        <dbReference type="ChEBI" id="CHEBI:29105"/>
        <note>catalytic</note>
    </ligand>
</feature>
<protein>
    <recommendedName>
        <fullName evidence="3">Metalloendopeptidase</fullName>
        <ecNumber evidence="3">3.4.24.-</ecNumber>
    </recommendedName>
</protein>
<dbReference type="Gene3D" id="3.40.390.10">
    <property type="entry name" value="Collagenase (Catalytic Domain)"/>
    <property type="match status" value="1"/>
</dbReference>
<evidence type="ECO:0000256" key="4">
    <source>
        <dbReference type="SAM" id="Phobius"/>
    </source>
</evidence>
<sequence>MDLFSYLINIDNIVVNQQNKLNFYYLLNLIILIIFINFNDANQFFDKTIPDGETILTQADFQRFQQRQKRETNNENNSTKQNIDDSAMYNKERFEGDILTAVTPVAPSLSSIKNTINEETSEKTLNNVQRNAVRQSFLKWPKGRIPYTVSTQYTNYGRERVAEAIDEYHKKTCVEWTPKTANDIDYVHILPDDGCYSLVGKVGGKQPVSLGEGCMTIGIVIHELMHSVGFFHEQSRTDRDGYVNILWENIDPTLRGVFNKINLIKRVKFY</sequence>
<dbReference type="PANTHER" id="PTHR10127">
    <property type="entry name" value="DISCOIDIN, CUB, EGF, LAMININ , AND ZINC METALLOPROTEASE DOMAIN CONTAINING"/>
    <property type="match status" value="1"/>
</dbReference>
<reference evidence="6" key="1">
    <citation type="journal article" date="2020" name="Ecol. Evol.">
        <title>Genome structure and content of the rice root-knot nematode (Meloidogyne graminicola).</title>
        <authorList>
            <person name="Phan N.T."/>
            <person name="Danchin E.G.J."/>
            <person name="Klopp C."/>
            <person name="Perfus-Barbeoch L."/>
            <person name="Kozlowski D.K."/>
            <person name="Koutsovoulos G.D."/>
            <person name="Lopez-Roques C."/>
            <person name="Bouchez O."/>
            <person name="Zahm M."/>
            <person name="Besnard G."/>
            <person name="Bellafiore S."/>
        </authorList>
    </citation>
    <scope>NUCLEOTIDE SEQUENCE</scope>
    <source>
        <strain evidence="6">VN-18</strain>
    </source>
</reference>
<dbReference type="Pfam" id="PF01400">
    <property type="entry name" value="Astacin"/>
    <property type="match status" value="1"/>
</dbReference>